<organism evidence="2 3">
    <name type="scientific">Mycetocola zhadangensis</name>
    <dbReference type="NCBI Taxonomy" id="1164595"/>
    <lineage>
        <taxon>Bacteria</taxon>
        <taxon>Bacillati</taxon>
        <taxon>Actinomycetota</taxon>
        <taxon>Actinomycetes</taxon>
        <taxon>Micrococcales</taxon>
        <taxon>Microbacteriaceae</taxon>
        <taxon>Mycetocola</taxon>
    </lineage>
</organism>
<keyword evidence="3" id="KW-1185">Reference proteome</keyword>
<evidence type="ECO:0000313" key="2">
    <source>
        <dbReference type="EMBL" id="RLQ85608.1"/>
    </source>
</evidence>
<accession>A0A3L7J4I7</accession>
<protein>
    <submittedName>
        <fullName evidence="2">Uncharacterized protein</fullName>
    </submittedName>
</protein>
<feature type="compositionally biased region" description="Low complexity" evidence="1">
    <location>
        <begin position="1"/>
        <end position="14"/>
    </location>
</feature>
<proteinExistence type="predicted"/>
<dbReference type="OrthoDB" id="5118726at2"/>
<comment type="caution">
    <text evidence="2">The sequence shown here is derived from an EMBL/GenBank/DDBJ whole genome shotgun (WGS) entry which is preliminary data.</text>
</comment>
<reference evidence="2 3" key="1">
    <citation type="submission" date="2018-10" db="EMBL/GenBank/DDBJ databases">
        <authorList>
            <person name="Li J."/>
        </authorList>
    </citation>
    <scope>NUCLEOTIDE SEQUENCE [LARGE SCALE GENOMIC DNA]</scope>
    <source>
        <strain evidence="2 3">ZD1-4</strain>
    </source>
</reference>
<name>A0A3L7J4I7_9MICO</name>
<sequence>MSDADSTTARDTTAPVQDQHPQPLDDKVAGILVQEEADLAGHDEAEVLDALRQRFADAGIAISEDDLLDQARRIAASDNDGYSG</sequence>
<dbReference type="EMBL" id="RCWJ01000001">
    <property type="protein sequence ID" value="RLQ85608.1"/>
    <property type="molecule type" value="Genomic_DNA"/>
</dbReference>
<gene>
    <name evidence="2" type="ORF">D9V28_01630</name>
</gene>
<evidence type="ECO:0000256" key="1">
    <source>
        <dbReference type="SAM" id="MobiDB-lite"/>
    </source>
</evidence>
<dbReference type="AlphaFoldDB" id="A0A3L7J4I7"/>
<dbReference type="Proteomes" id="UP000282460">
    <property type="component" value="Unassembled WGS sequence"/>
</dbReference>
<feature type="region of interest" description="Disordered" evidence="1">
    <location>
        <begin position="1"/>
        <end position="25"/>
    </location>
</feature>
<dbReference type="RefSeq" id="WP_121657971.1">
    <property type="nucleotide sequence ID" value="NZ_BMEK01000001.1"/>
</dbReference>
<evidence type="ECO:0000313" key="3">
    <source>
        <dbReference type="Proteomes" id="UP000282460"/>
    </source>
</evidence>